<keyword evidence="3" id="KW-1185">Reference proteome</keyword>
<feature type="transmembrane region" description="Helical" evidence="1">
    <location>
        <begin position="75"/>
        <end position="97"/>
    </location>
</feature>
<keyword evidence="1" id="KW-0472">Membrane</keyword>
<name>A0ABS8KPV3_9HYPH</name>
<feature type="transmembrane region" description="Helical" evidence="1">
    <location>
        <begin position="12"/>
        <end position="34"/>
    </location>
</feature>
<dbReference type="EMBL" id="JAJISD010000001">
    <property type="protein sequence ID" value="MCC8428090.1"/>
    <property type="molecule type" value="Genomic_DNA"/>
</dbReference>
<gene>
    <name evidence="2" type="ORF">LJ725_03865</name>
</gene>
<accession>A0ABS8KPV3</accession>
<proteinExistence type="predicted"/>
<feature type="transmembrane region" description="Helical" evidence="1">
    <location>
        <begin position="40"/>
        <end position="63"/>
    </location>
</feature>
<dbReference type="RefSeq" id="WP_230549289.1">
    <property type="nucleotide sequence ID" value="NZ_JAJISD010000001.1"/>
</dbReference>
<evidence type="ECO:0000313" key="2">
    <source>
        <dbReference type="EMBL" id="MCC8428090.1"/>
    </source>
</evidence>
<organism evidence="2 3">
    <name type="scientific">Reyranella aquatilis</name>
    <dbReference type="NCBI Taxonomy" id="2035356"/>
    <lineage>
        <taxon>Bacteria</taxon>
        <taxon>Pseudomonadati</taxon>
        <taxon>Pseudomonadota</taxon>
        <taxon>Alphaproteobacteria</taxon>
        <taxon>Hyphomicrobiales</taxon>
        <taxon>Reyranellaceae</taxon>
        <taxon>Reyranella</taxon>
    </lineage>
</organism>
<keyword evidence="1" id="KW-1133">Transmembrane helix</keyword>
<feature type="transmembrane region" description="Helical" evidence="1">
    <location>
        <begin position="109"/>
        <end position="135"/>
    </location>
</feature>
<evidence type="ECO:0000313" key="3">
    <source>
        <dbReference type="Proteomes" id="UP001198862"/>
    </source>
</evidence>
<dbReference type="Proteomes" id="UP001198862">
    <property type="component" value="Unassembled WGS sequence"/>
</dbReference>
<keyword evidence="1" id="KW-0812">Transmembrane</keyword>
<evidence type="ECO:0000256" key="1">
    <source>
        <dbReference type="SAM" id="Phobius"/>
    </source>
</evidence>
<reference evidence="2 3" key="1">
    <citation type="submission" date="2021-11" db="EMBL/GenBank/DDBJ databases">
        <authorList>
            <person name="Lee D.-H."/>
            <person name="Kim S.-B."/>
        </authorList>
    </citation>
    <scope>NUCLEOTIDE SEQUENCE [LARGE SCALE GENOMIC DNA]</scope>
    <source>
        <strain evidence="2 3">KCTC 52223</strain>
    </source>
</reference>
<protein>
    <submittedName>
        <fullName evidence="2">Uncharacterized protein</fullName>
    </submittedName>
</protein>
<sequence length="142" mass="15243">MSSARNRAYRTVGGFLVAPMMPALILAAVVLVTGGDSQTLGYAAFAGYISYPFALVVGLPSFLVMRRKHWDGWRAYAAAGFVLGFVFIALFAALVGADGEKADSAWLALLANLAFLLPFVLACALASSMVFWLLVRPDLHRL</sequence>
<comment type="caution">
    <text evidence="2">The sequence shown here is derived from an EMBL/GenBank/DDBJ whole genome shotgun (WGS) entry which is preliminary data.</text>
</comment>